<dbReference type="InterPro" id="IPR023996">
    <property type="entry name" value="TonB-dep_OMP_SusC/RagA"/>
</dbReference>
<dbReference type="EMBL" id="VVYD01000001">
    <property type="protein sequence ID" value="KAA5503857.1"/>
    <property type="molecule type" value="Genomic_DNA"/>
</dbReference>
<dbReference type="InterPro" id="IPR012910">
    <property type="entry name" value="Plug_dom"/>
</dbReference>
<evidence type="ECO:0000313" key="13">
    <source>
        <dbReference type="Proteomes" id="UP000368418"/>
    </source>
</evidence>
<comment type="subcellular location">
    <subcellularLocation>
        <location evidence="1 7">Cell outer membrane</location>
        <topology evidence="1 7">Multi-pass membrane protein</topology>
    </subcellularLocation>
</comment>
<dbReference type="Proteomes" id="UP000095657">
    <property type="component" value="Unassembled WGS sequence"/>
</dbReference>
<dbReference type="AlphaFoldDB" id="A0A174FKK9"/>
<evidence type="ECO:0000256" key="2">
    <source>
        <dbReference type="ARBA" id="ARBA00022448"/>
    </source>
</evidence>
<evidence type="ECO:0000259" key="9">
    <source>
        <dbReference type="Pfam" id="PF16344"/>
    </source>
</evidence>
<keyword evidence="3 7" id="KW-1134">Transmembrane beta strand</keyword>
<proteinExistence type="inferred from homology"/>
<evidence type="ECO:0000256" key="7">
    <source>
        <dbReference type="PROSITE-ProRule" id="PRU01360"/>
    </source>
</evidence>
<dbReference type="Gene3D" id="3.55.50.30">
    <property type="match status" value="1"/>
</dbReference>
<evidence type="ECO:0000259" key="8">
    <source>
        <dbReference type="Pfam" id="PF07715"/>
    </source>
</evidence>
<dbReference type="Pfam" id="PF07715">
    <property type="entry name" value="Plug"/>
    <property type="match status" value="1"/>
</dbReference>
<reference evidence="10 12" key="1">
    <citation type="submission" date="2015-09" db="EMBL/GenBank/DDBJ databases">
        <authorList>
            <consortium name="Pathogen Informatics"/>
        </authorList>
    </citation>
    <scope>NUCLEOTIDE SEQUENCE [LARGE SCALE GENOMIC DNA]</scope>
    <source>
        <strain evidence="10 12">2789STDY5834880</strain>
    </source>
</reference>
<keyword evidence="5 7" id="KW-0472">Membrane</keyword>
<feature type="domain" description="Protein FecR C-terminal" evidence="9">
    <location>
        <begin position="35"/>
        <end position="101"/>
    </location>
</feature>
<dbReference type="SUPFAM" id="SSF56935">
    <property type="entry name" value="Porins"/>
    <property type="match status" value="1"/>
</dbReference>
<dbReference type="Gene3D" id="2.40.170.20">
    <property type="entry name" value="TonB-dependent receptor, beta-barrel domain"/>
    <property type="match status" value="1"/>
</dbReference>
<dbReference type="InterPro" id="IPR037066">
    <property type="entry name" value="Plug_dom_sf"/>
</dbReference>
<reference evidence="11 13" key="2">
    <citation type="journal article" date="2019" name="Nat. Med.">
        <title>A library of human gut bacterial isolates paired with longitudinal multiomics data enables mechanistic microbiome research.</title>
        <authorList>
            <person name="Poyet M."/>
            <person name="Groussin M."/>
            <person name="Gibbons S.M."/>
            <person name="Avila-Pacheco J."/>
            <person name="Jiang X."/>
            <person name="Kearney S.M."/>
            <person name="Perrotta A.R."/>
            <person name="Berdy B."/>
            <person name="Zhao S."/>
            <person name="Lieberman T.D."/>
            <person name="Swanson P.K."/>
            <person name="Smith M."/>
            <person name="Roesemann S."/>
            <person name="Alexander J.E."/>
            <person name="Rich S.A."/>
            <person name="Livny J."/>
            <person name="Vlamakis H."/>
            <person name="Clish C."/>
            <person name="Bullock K."/>
            <person name="Deik A."/>
            <person name="Scott J."/>
            <person name="Pierce K.A."/>
            <person name="Xavier R.J."/>
            <person name="Alm E.J."/>
        </authorList>
    </citation>
    <scope>NUCLEOTIDE SEQUENCE [LARGE SCALE GENOMIC DNA]</scope>
    <source>
        <strain evidence="11 13">BIOML-A19</strain>
    </source>
</reference>
<gene>
    <name evidence="10" type="ORF">ERS852494_00042</name>
    <name evidence="11" type="ORF">F2Y31_01005</name>
</gene>
<keyword evidence="10" id="KW-0675">Receptor</keyword>
<dbReference type="InterPro" id="IPR008969">
    <property type="entry name" value="CarboxyPept-like_regulatory"/>
</dbReference>
<dbReference type="RefSeq" id="WP_022042575.1">
    <property type="nucleotide sequence ID" value="NZ_CACRTB010000007.1"/>
</dbReference>
<sequence>MERQAWKLIVLLLLFCYVHSPYVKAQVGNGKQITMEFKNEGLPSIFKRLQKLSGYKVLFIYDEVRSYHSTGKVEKASIEEVLKVIIGKHPLKYVIEGQFINITHKNPQNVISEVKGKIIAEEDGLPVIGATIQVEGTSIRTITDANGNFRLINVPQSNRIKISYVGMQSQSLSPKPQMSVVLKTDTKALDEVVVEAGIIQRNKMGFTGSYRTVNQEELKAVGNINVLQSLKTLDPSFVVADDMSMGSDPNTMSRITMRGGTTMTISGIYDDTTTNPNEPLFILDGFESSLQEINDLDINRIESITLLKDAASTAIYGSKGANGVVVVETIKPKAGEVMINYSGDAQVAWADLSVYNMMNAAEKLEFEVLAGRYGDLNDWSGNRESIAQYQRALENVRRGVDTYWLKVPIQTAVTQSHSLNVSGGDKGFLYQIGAMFKDIQGVMKGSVRQTFGGNMRMTYRKNKFNISNNLNVNITNGNNGAWGSFSEFVNANPYYPVTNEDGTIPRDLDVYKRANYADITATNPYYNAMLPSENRSKILSVTNNTNLNWYIIDNLRWTASMSLNTTNTDNMNFTDPAHTKYASSDYTKQGEYSSSKSRSWRYTMNTGIAYALSLNDHNLTFNGRAEIRSTSSNTESFVATGFPKGVGAIPSFAYSFKENSTPGYSESISRGVSFLGTFNYNYKYRYLFDASLSSDGSTSFGRDKKFQTFWSVGAGWNVSKESFAKDWDWMQELKLRGSFGSNGNQNVSNLTSNVYSYYAGSDIFGTASYLSGYANPNLEWQVVKKTSVGIDLMFWDNRLLLTMDYYHTNTNPLVVSIQQKPSSGLSTLPINLGHLNTNGFEFNVSWYAIRNLEKRIMLNFRLNGNTYKSVYGGFGEALANLNDAYKKDSSVDSKLNVNSMIQYQDGESPTALFAVRSLGIDPATGKEVFLTKNGTPTFDYNADDRVKIADTNPKIRGVFGISFTYKNLQASVNLRYNLGSFAFNSALFNKVENISASNIAYNQDKRALYSRWQNAGDVSQFKGISLTTQTPISSRFVQRDNYLRGESARISWDFSRDEWIKRLFLKDLRFNVSFNDFFDLSEMKRERGTDYPFQRAISFGLSARF</sequence>
<protein>
    <submittedName>
        <fullName evidence="10">Outer membrane receptor proteins, mostly Fe transport</fullName>
    </submittedName>
    <submittedName>
        <fullName evidence="11">SusC/RagA family TonB-linked outer membrane protein</fullName>
    </submittedName>
</protein>
<dbReference type="EMBL" id="CZAI01000001">
    <property type="protein sequence ID" value="CUO50241.1"/>
    <property type="molecule type" value="Genomic_DNA"/>
</dbReference>
<dbReference type="Gene3D" id="2.170.130.10">
    <property type="entry name" value="TonB-dependent receptor, plug domain"/>
    <property type="match status" value="1"/>
</dbReference>
<feature type="domain" description="TonB-dependent receptor plug" evidence="8">
    <location>
        <begin position="205"/>
        <end position="324"/>
    </location>
</feature>
<evidence type="ECO:0000313" key="11">
    <source>
        <dbReference type="EMBL" id="KAA5503857.1"/>
    </source>
</evidence>
<evidence type="ECO:0000256" key="4">
    <source>
        <dbReference type="ARBA" id="ARBA00022692"/>
    </source>
</evidence>
<dbReference type="Gene3D" id="2.60.40.1120">
    <property type="entry name" value="Carboxypeptidase-like, regulatory domain"/>
    <property type="match status" value="1"/>
</dbReference>
<dbReference type="STRING" id="47678.ERS852494_00042"/>
<dbReference type="NCBIfam" id="TIGR04057">
    <property type="entry name" value="SusC_RagA_signa"/>
    <property type="match status" value="1"/>
</dbReference>
<evidence type="ECO:0000256" key="6">
    <source>
        <dbReference type="ARBA" id="ARBA00023237"/>
    </source>
</evidence>
<dbReference type="Pfam" id="PF16344">
    <property type="entry name" value="FecR_C"/>
    <property type="match status" value="1"/>
</dbReference>
<dbReference type="SUPFAM" id="SSF49464">
    <property type="entry name" value="Carboxypeptidase regulatory domain-like"/>
    <property type="match status" value="1"/>
</dbReference>
<evidence type="ECO:0000256" key="5">
    <source>
        <dbReference type="ARBA" id="ARBA00023136"/>
    </source>
</evidence>
<dbReference type="Proteomes" id="UP000368418">
    <property type="component" value="Unassembled WGS sequence"/>
</dbReference>
<evidence type="ECO:0000313" key="10">
    <source>
        <dbReference type="EMBL" id="CUO50241.1"/>
    </source>
</evidence>
<evidence type="ECO:0000256" key="1">
    <source>
        <dbReference type="ARBA" id="ARBA00004571"/>
    </source>
</evidence>
<dbReference type="NCBIfam" id="TIGR04056">
    <property type="entry name" value="OMP_RagA_SusC"/>
    <property type="match status" value="1"/>
</dbReference>
<dbReference type="PROSITE" id="PS52016">
    <property type="entry name" value="TONB_DEPENDENT_REC_3"/>
    <property type="match status" value="1"/>
</dbReference>
<keyword evidence="2 7" id="KW-0813">Transport</keyword>
<dbReference type="InterPro" id="IPR023997">
    <property type="entry name" value="TonB-dep_OMP_SusC/RagA_CS"/>
</dbReference>
<dbReference type="GO" id="GO:0009279">
    <property type="term" value="C:cell outer membrane"/>
    <property type="evidence" value="ECO:0007669"/>
    <property type="project" value="UniProtKB-SubCell"/>
</dbReference>
<dbReference type="InterPro" id="IPR036942">
    <property type="entry name" value="Beta-barrel_TonB_sf"/>
</dbReference>
<evidence type="ECO:0000313" key="12">
    <source>
        <dbReference type="Proteomes" id="UP000095657"/>
    </source>
</evidence>
<keyword evidence="6 7" id="KW-0998">Cell outer membrane</keyword>
<dbReference type="InterPro" id="IPR032508">
    <property type="entry name" value="FecR_C"/>
</dbReference>
<organism evidence="10 12">
    <name type="scientific">Bacteroides caccae</name>
    <dbReference type="NCBI Taxonomy" id="47678"/>
    <lineage>
        <taxon>Bacteria</taxon>
        <taxon>Pseudomonadati</taxon>
        <taxon>Bacteroidota</taxon>
        <taxon>Bacteroidia</taxon>
        <taxon>Bacteroidales</taxon>
        <taxon>Bacteroidaceae</taxon>
        <taxon>Bacteroides</taxon>
    </lineage>
</organism>
<name>A0A174FKK9_9BACE</name>
<comment type="similarity">
    <text evidence="7">Belongs to the TonB-dependent receptor family.</text>
</comment>
<accession>A0A174FKK9</accession>
<dbReference type="InterPro" id="IPR039426">
    <property type="entry name" value="TonB-dep_rcpt-like"/>
</dbReference>
<keyword evidence="4 7" id="KW-0812">Transmembrane</keyword>
<evidence type="ECO:0000256" key="3">
    <source>
        <dbReference type="ARBA" id="ARBA00022452"/>
    </source>
</evidence>
<dbReference type="Pfam" id="PF13715">
    <property type="entry name" value="CarbopepD_reg_2"/>
    <property type="match status" value="1"/>
</dbReference>